<protein>
    <submittedName>
        <fullName evidence="1">Uncharacterized protein</fullName>
    </submittedName>
</protein>
<gene>
    <name evidence="1" type="ORF">N24_2730</name>
</gene>
<proteinExistence type="predicted"/>
<keyword evidence="2" id="KW-1185">Reference proteome</keyword>
<reference evidence="1 2" key="1">
    <citation type="submission" date="2016-02" db="EMBL/GenBank/DDBJ databases">
        <title>Corynebacterium glutamicum N24 whole genome sequencing project.</title>
        <authorList>
            <person name="Matsutani M."/>
            <person name="Nangtapong N."/>
            <person name="Yakushi T."/>
            <person name="Matsushita K."/>
        </authorList>
    </citation>
    <scope>NUCLEOTIDE SEQUENCE [LARGE SCALE GENOMIC DNA]</scope>
    <source>
        <strain evidence="1 2">N24</strain>
    </source>
</reference>
<dbReference type="AlphaFoldDB" id="A0A169S361"/>
<evidence type="ECO:0000313" key="2">
    <source>
        <dbReference type="Proteomes" id="UP000218244"/>
    </source>
</evidence>
<sequence length="35" mass="4041">MSYVYSFSAELIRFFQGAFHPVSQPPLPYYLSLPS</sequence>
<name>A0A169S361_9CORY</name>
<dbReference type="KEGG" id="csur:N24_2730"/>
<evidence type="ECO:0000313" key="1">
    <source>
        <dbReference type="EMBL" id="BAU96992.1"/>
    </source>
</evidence>
<dbReference type="Proteomes" id="UP000218244">
    <property type="component" value="Chromosome"/>
</dbReference>
<organism evidence="1 2">
    <name type="scientific">Corynebacterium suranareeae</name>
    <dbReference type="NCBI Taxonomy" id="2506452"/>
    <lineage>
        <taxon>Bacteria</taxon>
        <taxon>Bacillati</taxon>
        <taxon>Actinomycetota</taxon>
        <taxon>Actinomycetes</taxon>
        <taxon>Mycobacteriales</taxon>
        <taxon>Corynebacteriaceae</taxon>
        <taxon>Corynebacterium</taxon>
    </lineage>
</organism>
<accession>A0A169S361</accession>
<dbReference type="EMBL" id="AP017369">
    <property type="protein sequence ID" value="BAU96992.1"/>
    <property type="molecule type" value="Genomic_DNA"/>
</dbReference>